<evidence type="ECO:0000256" key="10">
    <source>
        <dbReference type="HAMAP-Rule" id="MF_00530"/>
    </source>
</evidence>
<dbReference type="InterPro" id="IPR020546">
    <property type="entry name" value="ATP_synth_F1_dsu/esu_N"/>
</dbReference>
<evidence type="ECO:0000256" key="3">
    <source>
        <dbReference type="ARBA" id="ARBA00005712"/>
    </source>
</evidence>
<evidence type="ECO:0000256" key="8">
    <source>
        <dbReference type="ARBA" id="ARBA00023196"/>
    </source>
</evidence>
<dbReference type="AlphaFoldDB" id="A0A7M3T560"/>
<dbReference type="EMBL" id="CP049056">
    <property type="protein sequence ID" value="QIE57141.1"/>
    <property type="molecule type" value="Genomic_DNA"/>
</dbReference>
<gene>
    <name evidence="10" type="primary">atpC</name>
    <name evidence="14" type="ORF">G5B40_17875</name>
</gene>
<accession>A0A7M3T560</accession>
<dbReference type="NCBIfam" id="NF001851">
    <property type="entry name" value="PRK00571.2-4"/>
    <property type="match status" value="1"/>
</dbReference>
<comment type="function">
    <text evidence="1 10">Produces ATP from ADP in the presence of a proton gradient across the membrane.</text>
</comment>
<dbReference type="GO" id="GO:0012505">
    <property type="term" value="C:endomembrane system"/>
    <property type="evidence" value="ECO:0007669"/>
    <property type="project" value="UniProtKB-SubCell"/>
</dbReference>
<keyword evidence="6 10" id="KW-0406">Ion transport</keyword>
<evidence type="ECO:0000256" key="7">
    <source>
        <dbReference type="ARBA" id="ARBA00023136"/>
    </source>
</evidence>
<dbReference type="KEGG" id="hdh:G5B40_17875"/>
<dbReference type="CDD" id="cd12152">
    <property type="entry name" value="F1-ATPase_delta"/>
    <property type="match status" value="1"/>
</dbReference>
<feature type="coiled-coil region" evidence="12">
    <location>
        <begin position="77"/>
        <end position="111"/>
    </location>
</feature>
<reference evidence="14 15" key="1">
    <citation type="submission" date="2020-02" db="EMBL/GenBank/DDBJ databases">
        <title>complete genome sequence of Rhodobacteraceae bacterium.</title>
        <authorList>
            <person name="Park J."/>
            <person name="Kim Y.-S."/>
            <person name="Kim K.-H."/>
        </authorList>
    </citation>
    <scope>NUCLEOTIDE SEQUENCE [LARGE SCALE GENOMIC DNA]</scope>
    <source>
        <strain evidence="14 15">RR4-56</strain>
    </source>
</reference>
<dbReference type="HAMAP" id="MF_00530">
    <property type="entry name" value="ATP_synth_epsil_bac"/>
    <property type="match status" value="1"/>
</dbReference>
<dbReference type="PANTHER" id="PTHR13822:SF10">
    <property type="entry name" value="ATP SYNTHASE EPSILON CHAIN, CHLOROPLASTIC"/>
    <property type="match status" value="1"/>
</dbReference>
<dbReference type="GO" id="GO:0045259">
    <property type="term" value="C:proton-transporting ATP synthase complex"/>
    <property type="evidence" value="ECO:0007669"/>
    <property type="project" value="UniProtKB-KW"/>
</dbReference>
<protein>
    <recommendedName>
        <fullName evidence="10">ATP synthase epsilon chain</fullName>
    </recommendedName>
    <alternativeName>
        <fullName evidence="10">ATP synthase F1 sector epsilon subunit</fullName>
    </alternativeName>
    <alternativeName>
        <fullName evidence="10">F-ATPase epsilon subunit</fullName>
    </alternativeName>
</protein>
<keyword evidence="12" id="KW-0175">Coiled coil</keyword>
<comment type="subcellular location">
    <subcellularLocation>
        <location evidence="10">Cell membrane</location>
        <topology evidence="10">Peripheral membrane protein</topology>
    </subcellularLocation>
    <subcellularLocation>
        <location evidence="2">Endomembrane system</location>
        <topology evidence="2">Peripheral membrane protein</topology>
    </subcellularLocation>
</comment>
<evidence type="ECO:0000256" key="9">
    <source>
        <dbReference type="ARBA" id="ARBA00023310"/>
    </source>
</evidence>
<dbReference type="InterPro" id="IPR001469">
    <property type="entry name" value="ATP_synth_F1_dsu/esu"/>
</dbReference>
<dbReference type="SUPFAM" id="SSF51344">
    <property type="entry name" value="Epsilon subunit of F1F0-ATP synthase N-terminal domain"/>
    <property type="match status" value="1"/>
</dbReference>
<evidence type="ECO:0000256" key="12">
    <source>
        <dbReference type="SAM" id="Coils"/>
    </source>
</evidence>
<evidence type="ECO:0000313" key="15">
    <source>
        <dbReference type="Proteomes" id="UP000503336"/>
    </source>
</evidence>
<evidence type="ECO:0000256" key="5">
    <source>
        <dbReference type="ARBA" id="ARBA00022781"/>
    </source>
</evidence>
<dbReference type="GO" id="GO:0046933">
    <property type="term" value="F:proton-transporting ATP synthase activity, rotational mechanism"/>
    <property type="evidence" value="ECO:0007669"/>
    <property type="project" value="UniProtKB-UniRule"/>
</dbReference>
<comment type="subunit">
    <text evidence="10 11">F-type ATPases have 2 components, CF(1) - the catalytic core - and CF(0) - the membrane proton channel. CF(1) has five subunits: alpha(3), beta(3), gamma(1), delta(1), epsilon(1). CF(0) has three main subunits: a, b and c.</text>
</comment>
<dbReference type="InterPro" id="IPR036771">
    <property type="entry name" value="ATPsynth_dsu/esu_N"/>
</dbReference>
<keyword evidence="4 10" id="KW-0813">Transport</keyword>
<evidence type="ECO:0000256" key="6">
    <source>
        <dbReference type="ARBA" id="ARBA00023065"/>
    </source>
</evidence>
<dbReference type="Proteomes" id="UP000503336">
    <property type="component" value="Chromosome"/>
</dbReference>
<dbReference type="GO" id="GO:0005524">
    <property type="term" value="F:ATP binding"/>
    <property type="evidence" value="ECO:0007669"/>
    <property type="project" value="UniProtKB-UniRule"/>
</dbReference>
<keyword evidence="7 10" id="KW-0472">Membrane</keyword>
<dbReference type="RefSeq" id="WP_165101530.1">
    <property type="nucleotide sequence ID" value="NZ_CP049056.1"/>
</dbReference>
<keyword evidence="9 10" id="KW-0066">ATP synthesis</keyword>
<evidence type="ECO:0000256" key="2">
    <source>
        <dbReference type="ARBA" id="ARBA00004184"/>
    </source>
</evidence>
<evidence type="ECO:0000313" key="14">
    <source>
        <dbReference type="EMBL" id="QIE57141.1"/>
    </source>
</evidence>
<keyword evidence="8 10" id="KW-0139">CF(1)</keyword>
<dbReference type="PANTHER" id="PTHR13822">
    <property type="entry name" value="ATP SYNTHASE DELTA/EPSILON CHAIN"/>
    <property type="match status" value="1"/>
</dbReference>
<keyword evidence="5 10" id="KW-0375">Hydrogen ion transport</keyword>
<dbReference type="Pfam" id="PF02823">
    <property type="entry name" value="ATP-synt_DE_N"/>
    <property type="match status" value="1"/>
</dbReference>
<evidence type="ECO:0000256" key="11">
    <source>
        <dbReference type="RuleBase" id="RU003656"/>
    </source>
</evidence>
<comment type="similarity">
    <text evidence="3 10 11">Belongs to the ATPase epsilon chain family.</text>
</comment>
<evidence type="ECO:0000259" key="13">
    <source>
        <dbReference type="Pfam" id="PF02823"/>
    </source>
</evidence>
<sequence>MADKMNFELVSPERRLAAGEADMVTIPGMEGDIGALPGHAPFLTTLRPGVLTVTGGEAEGEYFVTGGFAEITPEGVAILAEETLARAELDREFLDERITKARAELDEIDSQDHHGQRTASQRLNDLLTAVEHMF</sequence>
<dbReference type="NCBIfam" id="TIGR01216">
    <property type="entry name" value="ATP_synt_epsi"/>
    <property type="match status" value="1"/>
</dbReference>
<evidence type="ECO:0000256" key="1">
    <source>
        <dbReference type="ARBA" id="ARBA00003543"/>
    </source>
</evidence>
<dbReference type="GO" id="GO:0005886">
    <property type="term" value="C:plasma membrane"/>
    <property type="evidence" value="ECO:0007669"/>
    <property type="project" value="UniProtKB-SubCell"/>
</dbReference>
<evidence type="ECO:0000256" key="4">
    <source>
        <dbReference type="ARBA" id="ARBA00022448"/>
    </source>
</evidence>
<keyword evidence="10" id="KW-1003">Cell membrane</keyword>
<proteinExistence type="inferred from homology"/>
<keyword evidence="15" id="KW-1185">Reference proteome</keyword>
<feature type="domain" description="ATP synthase F1 complex delta/epsilon subunit N-terminal" evidence="13">
    <location>
        <begin position="5"/>
        <end position="82"/>
    </location>
</feature>
<name>A0A7M3T560_9RHOB</name>
<dbReference type="Gene3D" id="2.60.15.10">
    <property type="entry name" value="F0F1 ATP synthase delta/epsilon subunit, N-terminal"/>
    <property type="match status" value="1"/>
</dbReference>
<organism evidence="14 15">
    <name type="scientific">Pikeienuella piscinae</name>
    <dbReference type="NCBI Taxonomy" id="2748098"/>
    <lineage>
        <taxon>Bacteria</taxon>
        <taxon>Pseudomonadati</taxon>
        <taxon>Pseudomonadota</taxon>
        <taxon>Alphaproteobacteria</taxon>
        <taxon>Rhodobacterales</taxon>
        <taxon>Paracoccaceae</taxon>
        <taxon>Pikeienuella</taxon>
    </lineage>
</organism>